<proteinExistence type="predicted"/>
<reference evidence="2 3" key="1">
    <citation type="journal article" date="2016" name="Genome Announc.">
        <title>Complete Genome and Plasmid Sequences for Rhodococcus fascians D188 and Draft Sequences for Rhodococcus Isolates PBTS 1 and PBTS 2.</title>
        <authorList>
            <person name="Stamler R.A."/>
            <person name="Vereecke D."/>
            <person name="Zhang Y."/>
            <person name="Schilkey F."/>
            <person name="Devitt N."/>
            <person name="Randall J.J."/>
        </authorList>
    </citation>
    <scope>NUCLEOTIDE SEQUENCE [LARGE SCALE GENOMIC DNA]</scope>
    <source>
        <strain evidence="2 3">PBTS2</strain>
    </source>
</reference>
<dbReference type="OrthoDB" id="4319558at2"/>
<name>A0A143QNT3_RHOFA</name>
<reference evidence="3" key="2">
    <citation type="submission" date="2016-04" db="EMBL/GenBank/DDBJ databases">
        <title>Complete Genome and Plasmid Sequences for Rhodococcus fascians D188 and Draft Sequences for Rhodococcus spp. Isolates PBTS 1 and PBTS 2.</title>
        <authorList>
            <person name="Stamer R."/>
            <person name="Vereecke D."/>
            <person name="Zhang Y."/>
            <person name="Schilkey F."/>
            <person name="Devitt N."/>
            <person name="Randall J."/>
        </authorList>
    </citation>
    <scope>NUCLEOTIDE SEQUENCE [LARGE SCALE GENOMIC DNA]</scope>
    <source>
        <strain evidence="3">PBTS2</strain>
    </source>
</reference>
<sequence>MSESGSEELKKKFREVLEQKNSKSHNSVDHKDGGPKVNNVHGPADHQKMFRRKSV</sequence>
<feature type="compositionally biased region" description="Basic and acidic residues" evidence="1">
    <location>
        <begin position="7"/>
        <end position="34"/>
    </location>
</feature>
<evidence type="ECO:0000313" key="3">
    <source>
        <dbReference type="Proteomes" id="UP000076038"/>
    </source>
</evidence>
<feature type="region of interest" description="Disordered" evidence="1">
    <location>
        <begin position="1"/>
        <end position="55"/>
    </location>
</feature>
<dbReference type="KEGG" id="rhs:A3Q41_03547"/>
<accession>A0A143QNT3</accession>
<protein>
    <recommendedName>
        <fullName evidence="4">DUF5302 domain-containing protein</fullName>
    </recommendedName>
</protein>
<gene>
    <name evidence="2" type="ORF">A3Q41_03547</name>
</gene>
<organism evidence="2 3">
    <name type="scientific">Rhodococcoides fascians</name>
    <name type="common">Rhodococcus fascians</name>
    <dbReference type="NCBI Taxonomy" id="1828"/>
    <lineage>
        <taxon>Bacteria</taxon>
        <taxon>Bacillati</taxon>
        <taxon>Actinomycetota</taxon>
        <taxon>Actinomycetes</taxon>
        <taxon>Mycobacteriales</taxon>
        <taxon>Nocardiaceae</taxon>
        <taxon>Rhodococcoides</taxon>
    </lineage>
</organism>
<dbReference type="InterPro" id="IPR035172">
    <property type="entry name" value="DUF5302"/>
</dbReference>
<dbReference type="RefSeq" id="WP_157889886.1">
    <property type="nucleotide sequence ID" value="NZ_CAKKLU010000004.1"/>
</dbReference>
<keyword evidence="3" id="KW-1185">Reference proteome</keyword>
<dbReference type="PATRIC" id="fig|1653479.3.peg.3595"/>
<evidence type="ECO:0000313" key="2">
    <source>
        <dbReference type="EMBL" id="AMY24833.1"/>
    </source>
</evidence>
<dbReference type="Proteomes" id="UP000076038">
    <property type="component" value="Chromosome"/>
</dbReference>
<evidence type="ECO:0008006" key="4">
    <source>
        <dbReference type="Google" id="ProtNLM"/>
    </source>
</evidence>
<dbReference type="AlphaFoldDB" id="A0A143QNT3"/>
<evidence type="ECO:0000256" key="1">
    <source>
        <dbReference type="SAM" id="MobiDB-lite"/>
    </source>
</evidence>
<dbReference type="Pfam" id="PF17227">
    <property type="entry name" value="DUF5302"/>
    <property type="match status" value="1"/>
</dbReference>
<dbReference type="EMBL" id="CP015220">
    <property type="protein sequence ID" value="AMY24833.1"/>
    <property type="molecule type" value="Genomic_DNA"/>
</dbReference>
<dbReference type="GeneID" id="93553706"/>